<dbReference type="GO" id="GO:0032259">
    <property type="term" value="P:methylation"/>
    <property type="evidence" value="ECO:0007669"/>
    <property type="project" value="UniProtKB-KW"/>
</dbReference>
<dbReference type="InterPro" id="IPR029063">
    <property type="entry name" value="SAM-dependent_MTases_sf"/>
</dbReference>
<dbReference type="STRING" id="1817758.A2150_04830"/>
<dbReference type="GO" id="GO:0005886">
    <property type="term" value="C:plasma membrane"/>
    <property type="evidence" value="ECO:0007669"/>
    <property type="project" value="TreeGrafter"/>
</dbReference>
<dbReference type="Gene3D" id="3.40.50.150">
    <property type="entry name" value="Vaccinia Virus protein VP39"/>
    <property type="match status" value="1"/>
</dbReference>
<gene>
    <name evidence="3" type="ORF">A2150_04830</name>
</gene>
<evidence type="ECO:0000256" key="2">
    <source>
        <dbReference type="ARBA" id="ARBA00022679"/>
    </source>
</evidence>
<accession>A0A1F6TGV4</accession>
<keyword evidence="2" id="KW-0808">Transferase</keyword>
<protein>
    <submittedName>
        <fullName evidence="3">Uncharacterized protein</fullName>
    </submittedName>
</protein>
<sequence>MHFGGGGYFTVKTLQIPAEITALARTVAQLQPKIILEIGTARGGTLLIWSRLASEKVISCDLRDMRVQAPLFQSFPPPGSKCRVTLLSGNSHDAAFKQRVARELDGRKADFIFIDGDHSEAGVGADYRDYREFARPGGIIAFHDIVERQPLPGNQVYPFWQKVKTGQVTEEFVNDPNQCGFGIGIIRVPE</sequence>
<dbReference type="GO" id="GO:0008168">
    <property type="term" value="F:methyltransferase activity"/>
    <property type="evidence" value="ECO:0007669"/>
    <property type="project" value="UniProtKB-KW"/>
</dbReference>
<organism evidence="3 4">
    <name type="scientific">Candidatus Muproteobacteria bacterium RBG_16_64_11</name>
    <dbReference type="NCBI Taxonomy" id="1817758"/>
    <lineage>
        <taxon>Bacteria</taxon>
        <taxon>Pseudomonadati</taxon>
        <taxon>Pseudomonadota</taxon>
        <taxon>Candidatus Muproteobacteria</taxon>
    </lineage>
</organism>
<dbReference type="PANTHER" id="PTHR40048:SF1">
    <property type="entry name" value="RHAMNOSYL O-METHYLTRANSFERASE"/>
    <property type="match status" value="1"/>
</dbReference>
<evidence type="ECO:0000313" key="4">
    <source>
        <dbReference type="Proteomes" id="UP000177925"/>
    </source>
</evidence>
<evidence type="ECO:0000256" key="1">
    <source>
        <dbReference type="ARBA" id="ARBA00022603"/>
    </source>
</evidence>
<keyword evidence="1" id="KW-0489">Methyltransferase</keyword>
<dbReference type="AlphaFoldDB" id="A0A1F6TGV4"/>
<comment type="caution">
    <text evidence="3">The sequence shown here is derived from an EMBL/GenBank/DDBJ whole genome shotgun (WGS) entry which is preliminary data.</text>
</comment>
<dbReference type="Proteomes" id="UP000177925">
    <property type="component" value="Unassembled WGS sequence"/>
</dbReference>
<reference evidence="3 4" key="1">
    <citation type="journal article" date="2016" name="Nat. Commun.">
        <title>Thousands of microbial genomes shed light on interconnected biogeochemical processes in an aquifer system.</title>
        <authorList>
            <person name="Anantharaman K."/>
            <person name="Brown C.T."/>
            <person name="Hug L.A."/>
            <person name="Sharon I."/>
            <person name="Castelle C.J."/>
            <person name="Probst A.J."/>
            <person name="Thomas B.C."/>
            <person name="Singh A."/>
            <person name="Wilkins M.J."/>
            <person name="Karaoz U."/>
            <person name="Brodie E.L."/>
            <person name="Williams K.H."/>
            <person name="Hubbard S.S."/>
            <person name="Banfield J.F."/>
        </authorList>
    </citation>
    <scope>NUCLEOTIDE SEQUENCE [LARGE SCALE GENOMIC DNA]</scope>
</reference>
<evidence type="ECO:0000313" key="3">
    <source>
        <dbReference type="EMBL" id="OGI44360.1"/>
    </source>
</evidence>
<dbReference type="SUPFAM" id="SSF53335">
    <property type="entry name" value="S-adenosyl-L-methionine-dependent methyltransferases"/>
    <property type="match status" value="1"/>
</dbReference>
<dbReference type="Pfam" id="PF13578">
    <property type="entry name" value="Methyltransf_24"/>
    <property type="match status" value="1"/>
</dbReference>
<name>A0A1F6TGV4_9PROT</name>
<dbReference type="PANTHER" id="PTHR40048">
    <property type="entry name" value="RHAMNOSYL O-METHYLTRANSFERASE"/>
    <property type="match status" value="1"/>
</dbReference>
<proteinExistence type="predicted"/>
<dbReference type="EMBL" id="MFSS01000028">
    <property type="protein sequence ID" value="OGI44360.1"/>
    <property type="molecule type" value="Genomic_DNA"/>
</dbReference>